<evidence type="ECO:0000256" key="10">
    <source>
        <dbReference type="ARBA" id="ARBA00022927"/>
    </source>
</evidence>
<dbReference type="Proteomes" id="UP001153076">
    <property type="component" value="Unassembled WGS sequence"/>
</dbReference>
<evidence type="ECO:0000313" key="17">
    <source>
        <dbReference type="Proteomes" id="UP001153076"/>
    </source>
</evidence>
<keyword evidence="6" id="KW-0813">Transport</keyword>
<evidence type="ECO:0000313" key="16">
    <source>
        <dbReference type="EMBL" id="KAJ8438852.1"/>
    </source>
</evidence>
<keyword evidence="13" id="KW-0175">Coiled coil</keyword>
<dbReference type="AlphaFoldDB" id="A0A9Q1QE71"/>
<keyword evidence="7" id="KW-0963">Cytoplasm</keyword>
<keyword evidence="11" id="KW-0333">Golgi apparatus</keyword>
<dbReference type="GO" id="GO:0051604">
    <property type="term" value="P:protein maturation"/>
    <property type="evidence" value="ECO:0007669"/>
    <property type="project" value="UniProtKB-ARBA"/>
</dbReference>
<feature type="coiled-coil region" evidence="13">
    <location>
        <begin position="317"/>
        <end position="351"/>
    </location>
</feature>
<dbReference type="GO" id="GO:0015031">
    <property type="term" value="P:protein transport"/>
    <property type="evidence" value="ECO:0007669"/>
    <property type="project" value="UniProtKB-KW"/>
</dbReference>
<dbReference type="InterPro" id="IPR036871">
    <property type="entry name" value="PX_dom_sf"/>
</dbReference>
<sequence length="595" mass="67380">MMGHEHESTEEESHLYGSREEMENLVLDDENPQPSSNGGFQSTLSPPPEISTTTVDDDSGTADPLNRTPRLNHHRQSPNSSSLNSYLDPPSYADAMFRSFDFDAASERDGHDRVSFSAGESSDSEYMHISVSDPQKVLETSNSLVPGSGSYYTYLITTRTNLPEFEGTEFSVRRRFREVVTLSDRLAEAFRGYFIPLRPDKSVMESQMMQKNEFVEQRRVAIEKYLKKLANHPAIRKSDELRVFLQVEGNLPLPKTTDVASRVLDGVVKLPGQLMRDSTLTPQEVVQPAKGGRDLLRLFKELRQAVANDWGGTKPPVVEEDKEFLEKKERLNDLEQQLSNVSEQAEELVKSQQDMGETMGELGLAFVKLTKFEIEEVVYECQKTRAADMKNIATAAVKASRLYRELNAQTVKHLDKLHDYLGMMLSIDNAFTDRSNALLTVQTLVSEVSSLRSRIDKLELAASKIFGGDRSRMRKIEELKETLKVTEDARCCAVREYERIKENNRSELARLDNERRADFLSMLKGFVVNQAGYAEKIANVWDKVAEETSGYSKDVSSNEEKSVSMLQLFSFIRAAAVLVSYKSEHRRLSAYNVKK</sequence>
<dbReference type="Gene3D" id="3.30.1520.10">
    <property type="entry name" value="Phox-like domain"/>
    <property type="match status" value="1"/>
</dbReference>
<evidence type="ECO:0000256" key="8">
    <source>
        <dbReference type="ARBA" id="ARBA00022553"/>
    </source>
</evidence>
<dbReference type="PROSITE" id="PS50195">
    <property type="entry name" value="PX"/>
    <property type="match status" value="1"/>
</dbReference>
<dbReference type="InterPro" id="IPR001683">
    <property type="entry name" value="PX_dom"/>
</dbReference>
<evidence type="ECO:0000256" key="7">
    <source>
        <dbReference type="ARBA" id="ARBA00022490"/>
    </source>
</evidence>
<keyword evidence="10" id="KW-0653">Protein transport</keyword>
<dbReference type="InterPro" id="IPR044279">
    <property type="entry name" value="SNX2A/B"/>
</dbReference>
<evidence type="ECO:0000256" key="1">
    <source>
        <dbReference type="ARBA" id="ARBA00004125"/>
    </source>
</evidence>
<dbReference type="OrthoDB" id="271164at2759"/>
<evidence type="ECO:0000256" key="2">
    <source>
        <dbReference type="ARBA" id="ARBA00004179"/>
    </source>
</evidence>
<dbReference type="GO" id="GO:0090351">
    <property type="term" value="P:seedling development"/>
    <property type="evidence" value="ECO:0007669"/>
    <property type="project" value="UniProtKB-ARBA"/>
</dbReference>
<dbReference type="Pfam" id="PF09325">
    <property type="entry name" value="Vps5"/>
    <property type="match status" value="1"/>
</dbReference>
<dbReference type="FunFam" id="3.30.1520.10:FF:000059">
    <property type="entry name" value="Sorting nexin 2B"/>
    <property type="match status" value="1"/>
</dbReference>
<keyword evidence="8" id="KW-0597">Phosphoprotein</keyword>
<dbReference type="Pfam" id="PF00787">
    <property type="entry name" value="PX"/>
    <property type="match status" value="1"/>
</dbReference>
<comment type="caution">
    <text evidence="16">The sequence shown here is derived from an EMBL/GenBank/DDBJ whole genome shotgun (WGS) entry which is preliminary data.</text>
</comment>
<gene>
    <name evidence="16" type="ORF">Cgig2_023044</name>
</gene>
<dbReference type="CDD" id="cd06865">
    <property type="entry name" value="PX_SNX_like"/>
    <property type="match status" value="1"/>
</dbReference>
<evidence type="ECO:0000256" key="3">
    <source>
        <dbReference type="ARBA" id="ARBA00004496"/>
    </source>
</evidence>
<feature type="region of interest" description="Disordered" evidence="14">
    <location>
        <begin position="1"/>
        <end position="87"/>
    </location>
</feature>
<feature type="compositionally biased region" description="Basic and acidic residues" evidence="14">
    <location>
        <begin position="1"/>
        <end position="22"/>
    </location>
</feature>
<evidence type="ECO:0000256" key="14">
    <source>
        <dbReference type="SAM" id="MobiDB-lite"/>
    </source>
</evidence>
<keyword evidence="9" id="KW-0967">Endosome</keyword>
<evidence type="ECO:0000256" key="6">
    <source>
        <dbReference type="ARBA" id="ARBA00022448"/>
    </source>
</evidence>
<dbReference type="GO" id="GO:0005794">
    <property type="term" value="C:Golgi apparatus"/>
    <property type="evidence" value="ECO:0007669"/>
    <property type="project" value="UniProtKB-SubCell"/>
</dbReference>
<comment type="similarity">
    <text evidence="5">Belongs to the sorting nexin family.</text>
</comment>
<name>A0A9Q1QE71_9CARY</name>
<dbReference type="InterPro" id="IPR027267">
    <property type="entry name" value="AH/BAR_dom_sf"/>
</dbReference>
<evidence type="ECO:0000256" key="12">
    <source>
        <dbReference type="ARBA" id="ARBA00023136"/>
    </source>
</evidence>
<protein>
    <recommendedName>
        <fullName evidence="15">PX domain-containing protein</fullName>
    </recommendedName>
</protein>
<comment type="subcellular location">
    <subcellularLocation>
        <location evidence="3">Cytoplasm</location>
    </subcellularLocation>
    <subcellularLocation>
        <location evidence="1">Endosome membrane</location>
        <topology evidence="1">Peripheral membrane protein</topology>
        <orientation evidence="1">Cytoplasmic side</orientation>
    </subcellularLocation>
    <subcellularLocation>
        <location evidence="4">Golgi apparatus</location>
        <location evidence="4">trans-Golgi network membrane</location>
        <topology evidence="4">Peripheral membrane protein</topology>
        <orientation evidence="4">Cytoplasmic side</orientation>
    </subcellularLocation>
    <subcellularLocation>
        <location evidence="2">Prevacuolar compartment membrane</location>
        <topology evidence="2">Peripheral membrane protein</topology>
        <orientation evidence="2">Cytoplasmic side</orientation>
    </subcellularLocation>
</comment>
<evidence type="ECO:0000256" key="5">
    <source>
        <dbReference type="ARBA" id="ARBA00010883"/>
    </source>
</evidence>
<feature type="compositionally biased region" description="Polar residues" evidence="14">
    <location>
        <begin position="32"/>
        <end position="54"/>
    </location>
</feature>
<dbReference type="SUPFAM" id="SSF64268">
    <property type="entry name" value="PX domain"/>
    <property type="match status" value="1"/>
</dbReference>
<evidence type="ECO:0000256" key="4">
    <source>
        <dbReference type="ARBA" id="ARBA00004546"/>
    </source>
</evidence>
<evidence type="ECO:0000256" key="13">
    <source>
        <dbReference type="SAM" id="Coils"/>
    </source>
</evidence>
<feature type="domain" description="PX" evidence="15">
    <location>
        <begin position="132"/>
        <end position="252"/>
    </location>
</feature>
<organism evidence="16 17">
    <name type="scientific">Carnegiea gigantea</name>
    <dbReference type="NCBI Taxonomy" id="171969"/>
    <lineage>
        <taxon>Eukaryota</taxon>
        <taxon>Viridiplantae</taxon>
        <taxon>Streptophyta</taxon>
        <taxon>Embryophyta</taxon>
        <taxon>Tracheophyta</taxon>
        <taxon>Spermatophyta</taxon>
        <taxon>Magnoliopsida</taxon>
        <taxon>eudicotyledons</taxon>
        <taxon>Gunneridae</taxon>
        <taxon>Pentapetalae</taxon>
        <taxon>Caryophyllales</taxon>
        <taxon>Cactineae</taxon>
        <taxon>Cactaceae</taxon>
        <taxon>Cactoideae</taxon>
        <taxon>Echinocereeae</taxon>
        <taxon>Carnegiea</taxon>
    </lineage>
</organism>
<dbReference type="SUPFAM" id="SSF103657">
    <property type="entry name" value="BAR/IMD domain-like"/>
    <property type="match status" value="1"/>
</dbReference>
<dbReference type="GO" id="GO:0032585">
    <property type="term" value="C:multivesicular body membrane"/>
    <property type="evidence" value="ECO:0007669"/>
    <property type="project" value="UniProtKB-ARBA"/>
</dbReference>
<keyword evidence="17" id="KW-1185">Reference proteome</keyword>
<dbReference type="PANTHER" id="PTHR46757:SF2">
    <property type="entry name" value="OS05G0346100 PROTEIN"/>
    <property type="match status" value="1"/>
</dbReference>
<evidence type="ECO:0000256" key="11">
    <source>
        <dbReference type="ARBA" id="ARBA00023034"/>
    </source>
</evidence>
<dbReference type="CDD" id="cd07596">
    <property type="entry name" value="BAR_SNX"/>
    <property type="match status" value="1"/>
</dbReference>
<evidence type="ECO:0000259" key="15">
    <source>
        <dbReference type="PROSITE" id="PS50195"/>
    </source>
</evidence>
<dbReference type="SMART" id="SM00312">
    <property type="entry name" value="PX"/>
    <property type="match status" value="1"/>
</dbReference>
<dbReference type="EMBL" id="JAKOGI010000239">
    <property type="protein sequence ID" value="KAJ8438852.1"/>
    <property type="molecule type" value="Genomic_DNA"/>
</dbReference>
<evidence type="ECO:0000256" key="9">
    <source>
        <dbReference type="ARBA" id="ARBA00022753"/>
    </source>
</evidence>
<dbReference type="GO" id="GO:0035091">
    <property type="term" value="F:phosphatidylinositol binding"/>
    <property type="evidence" value="ECO:0007669"/>
    <property type="project" value="InterPro"/>
</dbReference>
<reference evidence="16" key="1">
    <citation type="submission" date="2022-04" db="EMBL/GenBank/DDBJ databases">
        <title>Carnegiea gigantea Genome sequencing and assembly v2.</title>
        <authorList>
            <person name="Copetti D."/>
            <person name="Sanderson M.J."/>
            <person name="Burquez A."/>
            <person name="Wojciechowski M.F."/>
        </authorList>
    </citation>
    <scope>NUCLEOTIDE SEQUENCE</scope>
    <source>
        <strain evidence="16">SGP5-SGP5p</strain>
        <tissue evidence="16">Aerial part</tissue>
    </source>
</reference>
<proteinExistence type="inferred from homology"/>
<dbReference type="GO" id="GO:0030904">
    <property type="term" value="C:retromer complex"/>
    <property type="evidence" value="ECO:0007669"/>
    <property type="project" value="UniProtKB-ARBA"/>
</dbReference>
<keyword evidence="12" id="KW-0472">Membrane</keyword>
<dbReference type="InterPro" id="IPR015404">
    <property type="entry name" value="Vps5_C"/>
</dbReference>
<dbReference type="PANTHER" id="PTHR46757">
    <property type="entry name" value="SORTING NEXIN-RELATED"/>
    <property type="match status" value="1"/>
</dbReference>
<dbReference type="FunFam" id="1.20.1270.60:FF:000081">
    <property type="entry name" value="Sorting nexin 2B"/>
    <property type="match status" value="1"/>
</dbReference>
<accession>A0A9Q1QE71</accession>
<dbReference type="Gene3D" id="1.20.1270.60">
    <property type="entry name" value="Arfaptin homology (AH) domain/BAR domain"/>
    <property type="match status" value="1"/>
</dbReference>
<dbReference type="GO" id="GO:0005829">
    <property type="term" value="C:cytosol"/>
    <property type="evidence" value="ECO:0007669"/>
    <property type="project" value="UniProtKB-ARBA"/>
</dbReference>